<evidence type="ECO:0000313" key="12">
    <source>
        <dbReference type="Proteomes" id="UP001162483"/>
    </source>
</evidence>
<dbReference type="EMBL" id="CATNWA010016700">
    <property type="protein sequence ID" value="CAI9594709.1"/>
    <property type="molecule type" value="Genomic_DNA"/>
</dbReference>
<sequence length="135" mass="15280">RKFCISCCWGVPGVLSPLNLLEASGNSWVPCAVFGLLVSSIIRLFLDSTTLNFISNNWEPCGELWRILALFYYPALYYPLLACNRLEGPRSQKAVGYSVGTILSWMHCGALIWQKVECPQSPQYYRYYSLLSTLP</sequence>
<dbReference type="PANTHER" id="PTHR21444:SF16">
    <property type="entry name" value="RECEPTOR FOR RETINOL UPTAKE STRA6"/>
    <property type="match status" value="1"/>
</dbReference>
<keyword evidence="8" id="KW-0683">Retinol-binding</keyword>
<dbReference type="PANTHER" id="PTHR21444">
    <property type="entry name" value="COILED-COIL DOMAIN-CONTAINING PROTEIN 180"/>
    <property type="match status" value="1"/>
</dbReference>
<evidence type="ECO:0000256" key="9">
    <source>
        <dbReference type="ARBA" id="ARBA00023136"/>
    </source>
</evidence>
<evidence type="ECO:0000256" key="6">
    <source>
        <dbReference type="ARBA" id="ARBA00022893"/>
    </source>
</evidence>
<evidence type="ECO:0000313" key="11">
    <source>
        <dbReference type="EMBL" id="CAI9594709.1"/>
    </source>
</evidence>
<evidence type="ECO:0000256" key="3">
    <source>
        <dbReference type="ARBA" id="ARBA00022448"/>
    </source>
</evidence>
<comment type="caution">
    <text evidence="11">The sequence shown here is derived from an EMBL/GenBank/DDBJ whole genome shotgun (WGS) entry which is preliminary data.</text>
</comment>
<keyword evidence="9" id="KW-0472">Membrane</keyword>
<evidence type="ECO:0000256" key="1">
    <source>
        <dbReference type="ARBA" id="ARBA00004651"/>
    </source>
</evidence>
<name>A0ABN9FDR7_9NEOB</name>
<keyword evidence="12" id="KW-1185">Reference proteome</keyword>
<keyword evidence="7" id="KW-1133">Transmembrane helix</keyword>
<gene>
    <name evidence="11" type="ORF">SPARVUS_LOCUS11784384</name>
</gene>
<dbReference type="InterPro" id="IPR026612">
    <property type="entry name" value="STRA6-like"/>
</dbReference>
<evidence type="ECO:0000256" key="4">
    <source>
        <dbReference type="ARBA" id="ARBA00022475"/>
    </source>
</evidence>
<organism evidence="11 12">
    <name type="scientific">Staurois parvus</name>
    <dbReference type="NCBI Taxonomy" id="386267"/>
    <lineage>
        <taxon>Eukaryota</taxon>
        <taxon>Metazoa</taxon>
        <taxon>Chordata</taxon>
        <taxon>Craniata</taxon>
        <taxon>Vertebrata</taxon>
        <taxon>Euteleostomi</taxon>
        <taxon>Amphibia</taxon>
        <taxon>Batrachia</taxon>
        <taxon>Anura</taxon>
        <taxon>Neobatrachia</taxon>
        <taxon>Ranoidea</taxon>
        <taxon>Ranidae</taxon>
        <taxon>Staurois</taxon>
    </lineage>
</organism>
<keyword evidence="10" id="KW-0675">Receptor</keyword>
<keyword evidence="6" id="KW-0845">Vitamin A</keyword>
<evidence type="ECO:0000256" key="2">
    <source>
        <dbReference type="ARBA" id="ARBA00014411"/>
    </source>
</evidence>
<keyword evidence="3" id="KW-0813">Transport</keyword>
<feature type="non-terminal residue" evidence="11">
    <location>
        <position position="1"/>
    </location>
</feature>
<feature type="non-terminal residue" evidence="11">
    <location>
        <position position="135"/>
    </location>
</feature>
<comment type="subcellular location">
    <subcellularLocation>
        <location evidence="1">Cell membrane</location>
        <topology evidence="1">Multi-pass membrane protein</topology>
    </subcellularLocation>
</comment>
<evidence type="ECO:0000256" key="10">
    <source>
        <dbReference type="ARBA" id="ARBA00023170"/>
    </source>
</evidence>
<proteinExistence type="predicted"/>
<evidence type="ECO:0000256" key="8">
    <source>
        <dbReference type="ARBA" id="ARBA00023072"/>
    </source>
</evidence>
<protein>
    <recommendedName>
        <fullName evidence="2">Receptor for retinol uptake STRA6</fullName>
    </recommendedName>
</protein>
<reference evidence="11" key="1">
    <citation type="submission" date="2023-05" db="EMBL/GenBank/DDBJ databases">
        <authorList>
            <person name="Stuckert A."/>
        </authorList>
    </citation>
    <scope>NUCLEOTIDE SEQUENCE</scope>
</reference>
<evidence type="ECO:0000256" key="7">
    <source>
        <dbReference type="ARBA" id="ARBA00022989"/>
    </source>
</evidence>
<evidence type="ECO:0000256" key="5">
    <source>
        <dbReference type="ARBA" id="ARBA00022692"/>
    </source>
</evidence>
<dbReference type="Pfam" id="PF14752">
    <property type="entry name" value="RBP_receptor"/>
    <property type="match status" value="1"/>
</dbReference>
<keyword evidence="4" id="KW-1003">Cell membrane</keyword>
<dbReference type="Proteomes" id="UP001162483">
    <property type="component" value="Unassembled WGS sequence"/>
</dbReference>
<accession>A0ABN9FDR7</accession>
<keyword evidence="5" id="KW-0812">Transmembrane</keyword>